<dbReference type="Proteomes" id="UP000615446">
    <property type="component" value="Unassembled WGS sequence"/>
</dbReference>
<sequence>MVFCTCQECKALNIEAGGREVSAITKWRHKKKENEWKTYLENYDSIFSTNDQETEIEPVRNQYQQQDIFQRDNQDESEDLGADSSYESSQKLDDDNNDLEESLSDNDNDDLEELLSDNDNDDLEELLSDNDDLEELLSDNDDLEESLSDIDNNNLEESLSEMSIDEDVIDDSNKTELSESMVLALRLLNLKCKHNFTNNAFTDILNLIGSDLGEGSTLYLAKERLNRLVNLKLKHVDMCKNSCCAFTGIYINDVTCRFYNSERYIISHNSKKPQKPQKTAMYFPLLDRFRIQYADSERAIKLRYRSQREECNDGYSDIFDGDLYKELVEEGFFPDERDIALIGSTDGYQIFKQKTDSCWIVMFINANLPPSVRVKKENLLISAIIPSPNQPKDFNSFLRPIIDELKILQEGVSIYDAVLKESFTLRCHVVMWTGDMPAISKLMCMTGHNAYLGCRFCYLKGVYSEESRHVYFPCSMPRTSNITDFDPKELPKRTENNFLNDISKIINETNRTTRLSYIKETGINGRSILFELKSTKFPQSFPVDIMHLFFENISINMFKHWNGAYFKDQLLNNEQYVINNHVWKQIGQFMHECRKQIPLEFGRPPRNIYKHHNGYKAVEWSDWVTIYSIPFLLNKLPAKYLKGWAKFVQAVQKCLQFTLTNNDLDKVRQLLLEFYEHYESNYYQKKEEKLSAMLMSFHYLLHVADSIKDCGPCWVSWQYPMERLCGMLLPLVHSKLHPYVNLANNVMLMEKINYLPYVSSSNHIIKNNSKKIWPQHKVFSLEDYDEELYFPSIIYFLNRRTELQKLIHFYSAILEISKEEIVSSIDNKCMKYGRMRTKDGHYVGSSWIKRDNKVSRNNYCVAVIISEDKELFGEIIFYLVHKHLGENRMLAYIHWSNKIVNDQLGIKYFQGKSSKYGFIDISDIDRCVGFIELNNKTYILDKESQVICN</sequence>
<evidence type="ECO:0000313" key="2">
    <source>
        <dbReference type="EMBL" id="GES79354.1"/>
    </source>
</evidence>
<feature type="region of interest" description="Disordered" evidence="1">
    <location>
        <begin position="71"/>
        <end position="132"/>
    </location>
</feature>
<proteinExistence type="predicted"/>
<feature type="compositionally biased region" description="Acidic residues" evidence="1">
    <location>
        <begin position="139"/>
        <end position="148"/>
    </location>
</feature>
<feature type="compositionally biased region" description="Acidic residues" evidence="1">
    <location>
        <begin position="95"/>
        <end position="132"/>
    </location>
</feature>
<dbReference type="EMBL" id="BLAL01000043">
    <property type="protein sequence ID" value="GES79354.1"/>
    <property type="molecule type" value="Genomic_DNA"/>
</dbReference>
<accession>A0A8H3QJY1</accession>
<dbReference type="Pfam" id="PF02992">
    <property type="entry name" value="Transposase_21"/>
    <property type="match status" value="1"/>
</dbReference>
<name>A0A8H3QJY1_9GLOM</name>
<protein>
    <submittedName>
        <fullName evidence="2">Transposase domain-containing protein</fullName>
    </submittedName>
</protein>
<comment type="caution">
    <text evidence="2">The sequence shown here is derived from an EMBL/GenBank/DDBJ whole genome shotgun (WGS) entry which is preliminary data.</text>
</comment>
<dbReference type="AlphaFoldDB" id="A0A8H3QJY1"/>
<evidence type="ECO:0000256" key="1">
    <source>
        <dbReference type="SAM" id="MobiDB-lite"/>
    </source>
</evidence>
<reference evidence="2" key="1">
    <citation type="submission" date="2019-10" db="EMBL/GenBank/DDBJ databases">
        <title>Conservation and host-specific expression of non-tandemly repeated heterogenous ribosome RNA gene in arbuscular mycorrhizal fungi.</title>
        <authorList>
            <person name="Maeda T."/>
            <person name="Kobayashi Y."/>
            <person name="Nakagawa T."/>
            <person name="Ezawa T."/>
            <person name="Yamaguchi K."/>
            <person name="Bino T."/>
            <person name="Nishimoto Y."/>
            <person name="Shigenobu S."/>
            <person name="Kawaguchi M."/>
        </authorList>
    </citation>
    <scope>NUCLEOTIDE SEQUENCE</scope>
    <source>
        <strain evidence="2">HR1</strain>
    </source>
</reference>
<organism evidence="2 3">
    <name type="scientific">Rhizophagus clarus</name>
    <dbReference type="NCBI Taxonomy" id="94130"/>
    <lineage>
        <taxon>Eukaryota</taxon>
        <taxon>Fungi</taxon>
        <taxon>Fungi incertae sedis</taxon>
        <taxon>Mucoromycota</taxon>
        <taxon>Glomeromycotina</taxon>
        <taxon>Glomeromycetes</taxon>
        <taxon>Glomerales</taxon>
        <taxon>Glomeraceae</taxon>
        <taxon>Rhizophagus</taxon>
    </lineage>
</organism>
<dbReference type="OrthoDB" id="2289449at2759"/>
<gene>
    <name evidence="2" type="ORF">RCL2_000666000</name>
</gene>
<dbReference type="InterPro" id="IPR004242">
    <property type="entry name" value="Transposase_21"/>
</dbReference>
<dbReference type="PANTHER" id="PTHR46579">
    <property type="entry name" value="F5/8 TYPE C DOMAIN-CONTAINING PROTEIN-RELATED"/>
    <property type="match status" value="1"/>
</dbReference>
<dbReference type="PANTHER" id="PTHR46579:SF1">
    <property type="entry name" value="F5_8 TYPE C DOMAIN-CONTAINING PROTEIN"/>
    <property type="match status" value="1"/>
</dbReference>
<feature type="region of interest" description="Disordered" evidence="1">
    <location>
        <begin position="139"/>
        <end position="158"/>
    </location>
</feature>
<evidence type="ECO:0000313" key="3">
    <source>
        <dbReference type="Proteomes" id="UP000615446"/>
    </source>
</evidence>